<proteinExistence type="predicted"/>
<accession>A0AAU9N6K4</accession>
<evidence type="ECO:0000313" key="1">
    <source>
        <dbReference type="EMBL" id="CAH1433486.1"/>
    </source>
</evidence>
<dbReference type="AlphaFoldDB" id="A0AAU9N6K4"/>
<sequence>MSFLKKRSSKRALWEKLFCVRSPIPTTTAATPLGVIEPVFRAPIVSASDMIYVETLISSRDNMALYTPSEGMHVMSVAPPGSTMPKFDFIPVKNQAPLPTLMSLASFLPYFLHPYASTSSCQEHGVQQAFKMYGQTLIKLLSFGVGEVRADAKEYRVIFQ</sequence>
<keyword evidence="2" id="KW-1185">Reference proteome</keyword>
<dbReference type="Proteomes" id="UP001157418">
    <property type="component" value="Unassembled WGS sequence"/>
</dbReference>
<dbReference type="EMBL" id="CAKMRJ010003334">
    <property type="protein sequence ID" value="CAH1433486.1"/>
    <property type="molecule type" value="Genomic_DNA"/>
</dbReference>
<organism evidence="1 2">
    <name type="scientific">Lactuca virosa</name>
    <dbReference type="NCBI Taxonomy" id="75947"/>
    <lineage>
        <taxon>Eukaryota</taxon>
        <taxon>Viridiplantae</taxon>
        <taxon>Streptophyta</taxon>
        <taxon>Embryophyta</taxon>
        <taxon>Tracheophyta</taxon>
        <taxon>Spermatophyta</taxon>
        <taxon>Magnoliopsida</taxon>
        <taxon>eudicotyledons</taxon>
        <taxon>Gunneridae</taxon>
        <taxon>Pentapetalae</taxon>
        <taxon>asterids</taxon>
        <taxon>campanulids</taxon>
        <taxon>Asterales</taxon>
        <taxon>Asteraceae</taxon>
        <taxon>Cichorioideae</taxon>
        <taxon>Cichorieae</taxon>
        <taxon>Lactucinae</taxon>
        <taxon>Lactuca</taxon>
    </lineage>
</organism>
<comment type="caution">
    <text evidence="1">The sequence shown here is derived from an EMBL/GenBank/DDBJ whole genome shotgun (WGS) entry which is preliminary data.</text>
</comment>
<evidence type="ECO:0000313" key="2">
    <source>
        <dbReference type="Proteomes" id="UP001157418"/>
    </source>
</evidence>
<gene>
    <name evidence="1" type="ORF">LVIROSA_LOCUS20072</name>
</gene>
<reference evidence="1 2" key="1">
    <citation type="submission" date="2022-01" db="EMBL/GenBank/DDBJ databases">
        <authorList>
            <person name="Xiong W."/>
            <person name="Schranz E."/>
        </authorList>
    </citation>
    <scope>NUCLEOTIDE SEQUENCE [LARGE SCALE GENOMIC DNA]</scope>
</reference>
<name>A0AAU9N6K4_9ASTR</name>
<protein>
    <submittedName>
        <fullName evidence="1">Uncharacterized protein</fullName>
    </submittedName>
</protein>